<comment type="caution">
    <text evidence="3">The sequence shown here is derived from an EMBL/GenBank/DDBJ whole genome shotgun (WGS) entry which is preliminary data.</text>
</comment>
<dbReference type="PROSITE" id="PS00383">
    <property type="entry name" value="TYR_PHOSPHATASE_1"/>
    <property type="match status" value="1"/>
</dbReference>
<dbReference type="PANTHER" id="PTHR19134:SF449">
    <property type="entry name" value="TYROSINE-PROTEIN PHOSPHATASE 1"/>
    <property type="match status" value="1"/>
</dbReference>
<dbReference type="CDD" id="cd00047">
    <property type="entry name" value="PTPc"/>
    <property type="match status" value="1"/>
</dbReference>
<dbReference type="InterPro" id="IPR016130">
    <property type="entry name" value="Tyr_Pase_AS"/>
</dbReference>
<evidence type="ECO:0000313" key="3">
    <source>
        <dbReference type="EMBL" id="CAD8068860.1"/>
    </source>
</evidence>
<dbReference type="InterPro" id="IPR050348">
    <property type="entry name" value="Protein-Tyr_Phosphatase"/>
</dbReference>
<evidence type="ECO:0000313" key="4">
    <source>
        <dbReference type="Proteomes" id="UP000688137"/>
    </source>
</evidence>
<feature type="domain" description="Tyrosine-protein phosphatase" evidence="1">
    <location>
        <begin position="44"/>
        <end position="302"/>
    </location>
</feature>
<dbReference type="PANTHER" id="PTHR19134">
    <property type="entry name" value="RECEPTOR-TYPE TYROSINE-PROTEIN PHOSPHATASE"/>
    <property type="match status" value="1"/>
</dbReference>
<dbReference type="EMBL" id="CAJJDM010000043">
    <property type="protein sequence ID" value="CAD8068860.1"/>
    <property type="molecule type" value="Genomic_DNA"/>
</dbReference>
<dbReference type="PROSITE" id="PS50056">
    <property type="entry name" value="TYR_PHOSPHATASE_2"/>
    <property type="match status" value="1"/>
</dbReference>
<dbReference type="OMA" id="KYTIWLL"/>
<dbReference type="Proteomes" id="UP000688137">
    <property type="component" value="Unassembled WGS sequence"/>
</dbReference>
<dbReference type="FunFam" id="3.90.190.10:FF:000146">
    <property type="entry name" value="Predicted protein"/>
    <property type="match status" value="1"/>
</dbReference>
<evidence type="ECO:0000259" key="2">
    <source>
        <dbReference type="PROSITE" id="PS50056"/>
    </source>
</evidence>
<dbReference type="InterPro" id="IPR000387">
    <property type="entry name" value="Tyr_Pase_dom"/>
</dbReference>
<dbReference type="SMART" id="SM00404">
    <property type="entry name" value="PTPc_motif"/>
    <property type="match status" value="1"/>
</dbReference>
<proteinExistence type="predicted"/>
<dbReference type="InterPro" id="IPR000242">
    <property type="entry name" value="PTP_cat"/>
</dbReference>
<feature type="domain" description="Tyrosine specific protein phosphatases" evidence="2">
    <location>
        <begin position="218"/>
        <end position="293"/>
    </location>
</feature>
<protein>
    <recommendedName>
        <fullName evidence="5">Protein tyrosine phosphatase</fullName>
    </recommendedName>
</protein>
<keyword evidence="4" id="KW-1185">Reference proteome</keyword>
<name>A0A8S1LLN5_PARPR</name>
<sequence length="309" mass="37054">MSEKQQNSLPYQELSNLKENKQFQNFERALPIKDFLFQIEDRDYDNEFQYLKQITQTREHDRLLYRDAKIQHLNRYADILPYVHSIVKPQLDIQDKTYYINANYIRDVNNGERKYIATQGPLKQSVQDFWHMIWTNNVGVIIMLCKLFDRQRIQCERYWPSDQAIYGPYQIDKIQCQESNKEVFESSLIMKSKQKQHQINHYQWCDWPDFGIVKEDSYQVLDWLAGIANEAAQDNKMPVIHCSAGVGRTGTFLAICHIKQLLIKNDAQISIFSIVRRLREQRPFLVQSVQQYEMIYKYTIWLLKNLKYM</sequence>
<dbReference type="InterPro" id="IPR003595">
    <property type="entry name" value="Tyr_Pase_cat"/>
</dbReference>
<reference evidence="3" key="1">
    <citation type="submission" date="2021-01" db="EMBL/GenBank/DDBJ databases">
        <authorList>
            <consortium name="Genoscope - CEA"/>
            <person name="William W."/>
        </authorList>
    </citation>
    <scope>NUCLEOTIDE SEQUENCE</scope>
</reference>
<dbReference type="AlphaFoldDB" id="A0A8S1LLN5"/>
<dbReference type="Pfam" id="PF00102">
    <property type="entry name" value="Y_phosphatase"/>
    <property type="match status" value="1"/>
</dbReference>
<accession>A0A8S1LLN5</accession>
<evidence type="ECO:0000259" key="1">
    <source>
        <dbReference type="PROSITE" id="PS50055"/>
    </source>
</evidence>
<dbReference type="PROSITE" id="PS50055">
    <property type="entry name" value="TYR_PHOSPHATASE_PTP"/>
    <property type="match status" value="1"/>
</dbReference>
<organism evidence="3 4">
    <name type="scientific">Paramecium primaurelia</name>
    <dbReference type="NCBI Taxonomy" id="5886"/>
    <lineage>
        <taxon>Eukaryota</taxon>
        <taxon>Sar</taxon>
        <taxon>Alveolata</taxon>
        <taxon>Ciliophora</taxon>
        <taxon>Intramacronucleata</taxon>
        <taxon>Oligohymenophorea</taxon>
        <taxon>Peniculida</taxon>
        <taxon>Parameciidae</taxon>
        <taxon>Paramecium</taxon>
    </lineage>
</organism>
<dbReference type="SMART" id="SM00194">
    <property type="entry name" value="PTPc"/>
    <property type="match status" value="1"/>
</dbReference>
<evidence type="ECO:0008006" key="5">
    <source>
        <dbReference type="Google" id="ProtNLM"/>
    </source>
</evidence>
<dbReference type="GO" id="GO:0004725">
    <property type="term" value="F:protein tyrosine phosphatase activity"/>
    <property type="evidence" value="ECO:0007669"/>
    <property type="project" value="InterPro"/>
</dbReference>
<gene>
    <name evidence="3" type="ORF">PPRIM_AZ9-3.1.T0430036</name>
</gene>